<dbReference type="Gene3D" id="3.30.428.70">
    <property type="match status" value="1"/>
</dbReference>
<organism evidence="3 4">
    <name type="scientific">Hyaloscypha variabilis (strain UAMH 11265 / GT02V1 / F)</name>
    <name type="common">Meliniomyces variabilis</name>
    <dbReference type="NCBI Taxonomy" id="1149755"/>
    <lineage>
        <taxon>Eukaryota</taxon>
        <taxon>Fungi</taxon>
        <taxon>Dikarya</taxon>
        <taxon>Ascomycota</taxon>
        <taxon>Pezizomycotina</taxon>
        <taxon>Leotiomycetes</taxon>
        <taxon>Helotiales</taxon>
        <taxon>Hyaloscyphaceae</taxon>
        <taxon>Hyaloscypha</taxon>
        <taxon>Hyaloscypha variabilis</taxon>
    </lineage>
</organism>
<dbReference type="AlphaFoldDB" id="A0A2J6R6K9"/>
<dbReference type="InterPro" id="IPR009163">
    <property type="entry name" value="Ap4A_phos1/2"/>
</dbReference>
<dbReference type="InterPro" id="IPR043171">
    <property type="entry name" value="Ap4A_phos1/2-like"/>
</dbReference>
<evidence type="ECO:0000259" key="2">
    <source>
        <dbReference type="Pfam" id="PF19327"/>
    </source>
</evidence>
<gene>
    <name evidence="3" type="ORF">L207DRAFT_437582</name>
</gene>
<dbReference type="GO" id="GO:0003877">
    <property type="term" value="F:ATP:ADP adenylyltransferase activity"/>
    <property type="evidence" value="ECO:0007669"/>
    <property type="project" value="InterPro"/>
</dbReference>
<dbReference type="Proteomes" id="UP000235786">
    <property type="component" value="Unassembled WGS sequence"/>
</dbReference>
<dbReference type="Pfam" id="PF19327">
    <property type="entry name" value="Ap4A_phos_N"/>
    <property type="match status" value="1"/>
</dbReference>
<evidence type="ECO:0000313" key="3">
    <source>
        <dbReference type="EMBL" id="PMD34150.1"/>
    </source>
</evidence>
<dbReference type="GO" id="GO:0005524">
    <property type="term" value="F:ATP binding"/>
    <property type="evidence" value="ECO:0007669"/>
    <property type="project" value="InterPro"/>
</dbReference>
<dbReference type="Pfam" id="PF09830">
    <property type="entry name" value="ATP_transf"/>
    <property type="match status" value="1"/>
</dbReference>
<dbReference type="SUPFAM" id="SSF54197">
    <property type="entry name" value="HIT-like"/>
    <property type="match status" value="1"/>
</dbReference>
<dbReference type="PANTHER" id="PTHR38420:SF3">
    <property type="entry name" value="5',5'''-P-1,P-4-TETRAPHOSPHATE PHOSPHORYLASE 2"/>
    <property type="match status" value="1"/>
</dbReference>
<sequence>MQTIRNLPALVRKQFKVAQASGDLTFFETRVSILHCEGLPFQLRFSPALANKPKSNKPSSSKPIDPFENPSAGLFITELPPSHFLVLNKFPVIPNHFILATKIFKQQTDLLEQDDLAAAYACLKAYRDNGEELFGFFNSGDASGASQPHRHIQFLPVDSMRSGIQEGVKWGVLADSLIKTPEPVLPFAYFAHPLTDDPSPKDLREIYLQLLEQGAAVTRSSNTENSGSPLKQPPFSYNLGLTDRAMVICPRLLEGLQIKDSNGDLLGPISLNGTILGGTLLVKTEQEWETLRNDEEKLKDILQGIGLPSVVNVDFGKL</sequence>
<evidence type="ECO:0000259" key="1">
    <source>
        <dbReference type="Pfam" id="PF09830"/>
    </source>
</evidence>
<proteinExistence type="predicted"/>
<evidence type="ECO:0000313" key="4">
    <source>
        <dbReference type="Proteomes" id="UP000235786"/>
    </source>
</evidence>
<dbReference type="InterPro" id="IPR045759">
    <property type="entry name" value="Ap4A_phos1/2_N"/>
</dbReference>
<name>A0A2J6R6K9_HYAVF</name>
<dbReference type="InterPro" id="IPR019200">
    <property type="entry name" value="ATP_adenylylTrfase_C"/>
</dbReference>
<dbReference type="GO" id="GO:0009117">
    <property type="term" value="P:nucleotide metabolic process"/>
    <property type="evidence" value="ECO:0007669"/>
    <property type="project" value="InterPro"/>
</dbReference>
<accession>A0A2J6R6K9</accession>
<dbReference type="EMBL" id="KZ613954">
    <property type="protein sequence ID" value="PMD34150.1"/>
    <property type="molecule type" value="Genomic_DNA"/>
</dbReference>
<protein>
    <submittedName>
        <fullName evidence="3">HIT-like protein</fullName>
    </submittedName>
</protein>
<dbReference type="OrthoDB" id="10267950at2759"/>
<dbReference type="STRING" id="1149755.A0A2J6R6K9"/>
<dbReference type="PANTHER" id="PTHR38420">
    <property type="entry name" value="AP-4-A PHOSPHORYLASE II"/>
    <property type="match status" value="1"/>
</dbReference>
<keyword evidence="4" id="KW-1185">Reference proteome</keyword>
<feature type="domain" description="Ap4A phosphorylase 1/2 N-terminal" evidence="2">
    <location>
        <begin position="6"/>
        <end position="162"/>
    </location>
</feature>
<dbReference type="InterPro" id="IPR036265">
    <property type="entry name" value="HIT-like_sf"/>
</dbReference>
<feature type="domain" description="ATP adenylyltransferase C-terminal" evidence="1">
    <location>
        <begin position="184"/>
        <end position="308"/>
    </location>
</feature>
<reference evidence="3 4" key="1">
    <citation type="submission" date="2016-04" db="EMBL/GenBank/DDBJ databases">
        <title>A degradative enzymes factory behind the ericoid mycorrhizal symbiosis.</title>
        <authorList>
            <consortium name="DOE Joint Genome Institute"/>
            <person name="Martino E."/>
            <person name="Morin E."/>
            <person name="Grelet G."/>
            <person name="Kuo A."/>
            <person name="Kohler A."/>
            <person name="Daghino S."/>
            <person name="Barry K."/>
            <person name="Choi C."/>
            <person name="Cichocki N."/>
            <person name="Clum A."/>
            <person name="Copeland A."/>
            <person name="Hainaut M."/>
            <person name="Haridas S."/>
            <person name="Labutti K."/>
            <person name="Lindquist E."/>
            <person name="Lipzen A."/>
            <person name="Khouja H.-R."/>
            <person name="Murat C."/>
            <person name="Ohm R."/>
            <person name="Olson A."/>
            <person name="Spatafora J."/>
            <person name="Veneault-Fourrey C."/>
            <person name="Henrissat B."/>
            <person name="Grigoriev I."/>
            <person name="Martin F."/>
            <person name="Perotto S."/>
        </authorList>
    </citation>
    <scope>NUCLEOTIDE SEQUENCE [LARGE SCALE GENOMIC DNA]</scope>
    <source>
        <strain evidence="3 4">F</strain>
    </source>
</reference>